<dbReference type="EnsemblBacteria" id="CAI48480">
    <property type="protein sequence ID" value="CAI48480"/>
    <property type="gene ID" value="NP_0778A"/>
</dbReference>
<sequence length="48" mass="5271">MPRCDHCDSHVSDRFARVFADDHGRVRACPNCSANAGIAEVSLDRIAK</sequence>
<reference evidence="1 2" key="1">
    <citation type="journal article" date="2005" name="Genome Res.">
        <title>Living with two extremes: conclusions from the genome sequence of Natronomonas pharaonis.</title>
        <authorList>
            <person name="Falb M."/>
            <person name="Pfeiffer F."/>
            <person name="Palm P."/>
            <person name="Rodewald K."/>
            <person name="Hickmann V."/>
            <person name="Tittor J."/>
            <person name="Oesterhelt D."/>
        </authorList>
    </citation>
    <scope>NUCLEOTIDE SEQUENCE [LARGE SCALE GENOMIC DNA]</scope>
    <source>
        <strain evidence="2">ATCC 35678 / DSM 2160 / CIP 103997 / JCM 8858 / NBRC 14720 / NCIMB 2260 / Gabara</strain>
    </source>
</reference>
<dbReference type="OrthoDB" id="189700at2157"/>
<organism evidence="1 2">
    <name type="scientific">Natronomonas pharaonis (strain ATCC 35678 / DSM 2160 / CIP 103997 / JCM 8858 / NBRC 14720 / NCIMB 2260 / Gabara)</name>
    <name type="common">Halobacterium pharaonis</name>
    <dbReference type="NCBI Taxonomy" id="348780"/>
    <lineage>
        <taxon>Archaea</taxon>
        <taxon>Methanobacteriati</taxon>
        <taxon>Methanobacteriota</taxon>
        <taxon>Stenosarchaea group</taxon>
        <taxon>Halobacteria</taxon>
        <taxon>Halobacteriales</taxon>
        <taxon>Natronomonadaceae</taxon>
        <taxon>Natronomonas</taxon>
    </lineage>
</organism>
<dbReference type="Pfam" id="PF24444">
    <property type="entry name" value="DUF7563"/>
    <property type="match status" value="1"/>
</dbReference>
<evidence type="ECO:0000313" key="1">
    <source>
        <dbReference type="EMBL" id="CAI48480.1"/>
    </source>
</evidence>
<keyword evidence="2" id="KW-1185">Reference proteome</keyword>
<proteinExistence type="predicted"/>
<dbReference type="GeneID" id="54763308"/>
<dbReference type="InterPro" id="IPR055985">
    <property type="entry name" value="DUF7563"/>
</dbReference>
<dbReference type="Proteomes" id="UP000002698">
    <property type="component" value="Chromosome"/>
</dbReference>
<evidence type="ECO:0000313" key="2">
    <source>
        <dbReference type="Proteomes" id="UP000002698"/>
    </source>
</evidence>
<accession>A0A1U7EU60</accession>
<dbReference type="EMBL" id="CR936257">
    <property type="protein sequence ID" value="CAI48480.1"/>
    <property type="molecule type" value="Genomic_DNA"/>
</dbReference>
<dbReference type="STRING" id="348780.NP_0778A"/>
<name>A0A1U7EU60_NATPD</name>
<dbReference type="RefSeq" id="WP_011322116.1">
    <property type="nucleotide sequence ID" value="NC_007426.1"/>
</dbReference>
<dbReference type="AlphaFoldDB" id="A0A1U7EU60"/>
<dbReference type="eggNOG" id="arCOG06449">
    <property type="taxonomic scope" value="Archaea"/>
</dbReference>
<dbReference type="HOGENOM" id="CLU_210071_1_0_2"/>
<dbReference type="KEGG" id="nph:NP_0778A"/>
<gene>
    <name evidence="1" type="ordered locus">NP_0778A</name>
</gene>
<protein>
    <submittedName>
        <fullName evidence="1">Small CPxCG-related zinc finger protein</fullName>
    </submittedName>
</protein>